<accession>A0A8H9GSF4</accession>
<gene>
    <name evidence="1" type="ORF">GCM10008956_27430</name>
</gene>
<dbReference type="RefSeq" id="WP_110832058.1">
    <property type="nucleotide sequence ID" value="NZ_BMQG01000009.1"/>
</dbReference>
<dbReference type="PROSITE" id="PS51257">
    <property type="entry name" value="PROKAR_LIPOPROTEIN"/>
    <property type="match status" value="1"/>
</dbReference>
<sequence length="146" mass="15785">MKHALPLIALTVLTACHRFAPAPFSGLGTTATVTQEALDQCTSLSWTMRILDARTKEDVSASLRYRLLEDGVIREADRAFGPVIVSKTASLFQLVISQLPPDDGIIVNAFTCERTGERVETPAQPRQLGGNRAAVTYTSTGGLQVR</sequence>
<evidence type="ECO:0008006" key="3">
    <source>
        <dbReference type="Google" id="ProtNLM"/>
    </source>
</evidence>
<keyword evidence="2" id="KW-1185">Reference proteome</keyword>
<dbReference type="Proteomes" id="UP000600547">
    <property type="component" value="Unassembled WGS sequence"/>
</dbReference>
<organism evidence="1 2">
    <name type="scientific">Deinococcus arenae</name>
    <dbReference type="NCBI Taxonomy" id="1452751"/>
    <lineage>
        <taxon>Bacteria</taxon>
        <taxon>Thermotogati</taxon>
        <taxon>Deinococcota</taxon>
        <taxon>Deinococci</taxon>
        <taxon>Deinococcales</taxon>
        <taxon>Deinococcaceae</taxon>
        <taxon>Deinococcus</taxon>
    </lineage>
</organism>
<name>A0A8H9GSF4_9DEIO</name>
<evidence type="ECO:0000313" key="2">
    <source>
        <dbReference type="Proteomes" id="UP000600547"/>
    </source>
</evidence>
<reference evidence="2" key="1">
    <citation type="journal article" date="2019" name="Int. J. Syst. Evol. Microbiol.">
        <title>The Global Catalogue of Microorganisms (GCM) 10K type strain sequencing project: providing services to taxonomists for standard genome sequencing and annotation.</title>
        <authorList>
            <consortium name="The Broad Institute Genomics Platform"/>
            <consortium name="The Broad Institute Genome Sequencing Center for Infectious Disease"/>
            <person name="Wu L."/>
            <person name="Ma J."/>
        </authorList>
    </citation>
    <scope>NUCLEOTIDE SEQUENCE [LARGE SCALE GENOMIC DNA]</scope>
    <source>
        <strain evidence="2">JCM 31047</strain>
    </source>
</reference>
<dbReference type="AlphaFoldDB" id="A0A8H9GSF4"/>
<protein>
    <recommendedName>
        <fullName evidence="3">Lipoprotein</fullName>
    </recommendedName>
</protein>
<dbReference type="EMBL" id="BMQG01000009">
    <property type="protein sequence ID" value="GGM49773.1"/>
    <property type="molecule type" value="Genomic_DNA"/>
</dbReference>
<evidence type="ECO:0000313" key="1">
    <source>
        <dbReference type="EMBL" id="GGM49773.1"/>
    </source>
</evidence>
<proteinExistence type="predicted"/>
<comment type="caution">
    <text evidence="1">The sequence shown here is derived from an EMBL/GenBank/DDBJ whole genome shotgun (WGS) entry which is preliminary data.</text>
</comment>